<evidence type="ECO:0000313" key="7">
    <source>
        <dbReference type="Proteomes" id="UP000671862"/>
    </source>
</evidence>
<dbReference type="RefSeq" id="WP_207567144.1">
    <property type="nucleotide sequence ID" value="NZ_CP071446.1"/>
</dbReference>
<evidence type="ECO:0000313" key="6">
    <source>
        <dbReference type="EMBL" id="QTA38425.1"/>
    </source>
</evidence>
<feature type="transmembrane region" description="Helical" evidence="5">
    <location>
        <begin position="329"/>
        <end position="359"/>
    </location>
</feature>
<comment type="subcellular location">
    <subcellularLocation>
        <location evidence="1">Membrane</location>
        <topology evidence="1">Multi-pass membrane protein</topology>
    </subcellularLocation>
</comment>
<organism evidence="6 7">
    <name type="scientific">Thermosipho ferrireducens</name>
    <dbReference type="NCBI Taxonomy" id="2571116"/>
    <lineage>
        <taxon>Bacteria</taxon>
        <taxon>Thermotogati</taxon>
        <taxon>Thermotogota</taxon>
        <taxon>Thermotogae</taxon>
        <taxon>Thermotogales</taxon>
        <taxon>Fervidobacteriaceae</taxon>
        <taxon>Thermosipho</taxon>
    </lineage>
</organism>
<feature type="transmembrane region" description="Helical" evidence="5">
    <location>
        <begin position="121"/>
        <end position="147"/>
    </location>
</feature>
<dbReference type="EMBL" id="CP071446">
    <property type="protein sequence ID" value="QTA38425.1"/>
    <property type="molecule type" value="Genomic_DNA"/>
</dbReference>
<dbReference type="InterPro" id="IPR001898">
    <property type="entry name" value="SLC13A/DASS"/>
</dbReference>
<protein>
    <submittedName>
        <fullName evidence="6">SLC13/DASS family transporter</fullName>
    </submittedName>
</protein>
<feature type="transmembrane region" description="Helical" evidence="5">
    <location>
        <begin position="159"/>
        <end position="181"/>
    </location>
</feature>
<keyword evidence="3 5" id="KW-1133">Transmembrane helix</keyword>
<feature type="transmembrane region" description="Helical" evidence="5">
    <location>
        <begin position="371"/>
        <end position="390"/>
    </location>
</feature>
<keyword evidence="2 5" id="KW-0812">Transmembrane</keyword>
<name>A0ABX7S986_9BACT</name>
<feature type="transmembrane region" description="Helical" evidence="5">
    <location>
        <begin position="291"/>
        <end position="309"/>
    </location>
</feature>
<sequence length="434" mass="47311">MKRKIIFGISLIVFLLPYFLSPPAGLTIQGFKALSVFAISLFWWITNVVPLMITSLFAIVAFPLMGLASSKEVYSYFGNTAVFFLIGSFILASAFKRSGLSKKIAFSMIKLSKSSKALVLFVQYTAMFLSFLMSGHAVVAILIPIVLEVRSSEKLLKPLIFSVMWGAIIGSNATLLGGARGPLAIALLQAWNGQSISFSKWSIASLPIVVTTSIASSILLFKITPYEKLEIHVEEISTTKRQIQVGMIMAASIFFWFSYGEKFGIANISLAAVIILFMLKLIKWKEVEEDVNWGIILMYGGAIVLGKMLQQTGVASWFVEYIKNMPGGLFLVLLSISALVLTETMSNSAVVVMLMQIALPAATRMGIDPRLATLAVTIPAGFAFMLPMSSPSVAIALSTGRIDLRDTIKYGILLEVVAVVSIILFGTVVWKVII</sequence>
<dbReference type="NCBIfam" id="TIGR00785">
    <property type="entry name" value="dass"/>
    <property type="match status" value="1"/>
</dbReference>
<evidence type="ECO:0000256" key="4">
    <source>
        <dbReference type="ARBA" id="ARBA00023136"/>
    </source>
</evidence>
<evidence type="ECO:0000256" key="1">
    <source>
        <dbReference type="ARBA" id="ARBA00004141"/>
    </source>
</evidence>
<evidence type="ECO:0000256" key="3">
    <source>
        <dbReference type="ARBA" id="ARBA00022989"/>
    </source>
</evidence>
<feature type="transmembrane region" description="Helical" evidence="5">
    <location>
        <begin position="242"/>
        <end position="259"/>
    </location>
</feature>
<feature type="transmembrane region" description="Helical" evidence="5">
    <location>
        <begin position="265"/>
        <end position="282"/>
    </location>
</feature>
<evidence type="ECO:0000256" key="2">
    <source>
        <dbReference type="ARBA" id="ARBA00022692"/>
    </source>
</evidence>
<feature type="transmembrane region" description="Helical" evidence="5">
    <location>
        <begin position="201"/>
        <end position="221"/>
    </location>
</feature>
<keyword evidence="7" id="KW-1185">Reference proteome</keyword>
<dbReference type="PANTHER" id="PTHR10283:SF82">
    <property type="entry name" value="SOLUTE CARRIER FAMILY 13 MEMBER 2"/>
    <property type="match status" value="1"/>
</dbReference>
<proteinExistence type="predicted"/>
<dbReference type="PANTHER" id="PTHR10283">
    <property type="entry name" value="SOLUTE CARRIER FAMILY 13 MEMBER"/>
    <property type="match status" value="1"/>
</dbReference>
<dbReference type="Proteomes" id="UP000671862">
    <property type="component" value="Chromosome"/>
</dbReference>
<accession>A0ABX7S986</accession>
<reference evidence="6 7" key="1">
    <citation type="submission" date="2021-03" db="EMBL/GenBank/DDBJ databases">
        <title>Thermosipho ferrireducens sp.nov., an anaerobic thermophilic iron-reducing bacterium isolated from a deep-sea hydrothermal sulfide deposits.</title>
        <authorList>
            <person name="Zeng X."/>
            <person name="Chen Y."/>
            <person name="Shao Z."/>
        </authorList>
    </citation>
    <scope>NUCLEOTIDE SEQUENCE [LARGE SCALE GENOMIC DNA]</scope>
    <source>
        <strain evidence="6 7">JL129W03</strain>
    </source>
</reference>
<feature type="transmembrane region" description="Helical" evidence="5">
    <location>
        <begin position="76"/>
        <end position="95"/>
    </location>
</feature>
<dbReference type="Pfam" id="PF00939">
    <property type="entry name" value="Na_sulph_symp"/>
    <property type="match status" value="1"/>
</dbReference>
<feature type="transmembrane region" description="Helical" evidence="5">
    <location>
        <begin position="410"/>
        <end position="433"/>
    </location>
</feature>
<feature type="transmembrane region" description="Helical" evidence="5">
    <location>
        <begin position="41"/>
        <end position="64"/>
    </location>
</feature>
<evidence type="ECO:0000256" key="5">
    <source>
        <dbReference type="SAM" id="Phobius"/>
    </source>
</evidence>
<gene>
    <name evidence="6" type="ORF">JYK00_02560</name>
</gene>
<keyword evidence="4 5" id="KW-0472">Membrane</keyword>